<dbReference type="Proteomes" id="UP001501352">
    <property type="component" value="Unassembled WGS sequence"/>
</dbReference>
<organism evidence="3 4">
    <name type="scientific">Brevundimonas kwangchunensis</name>
    <dbReference type="NCBI Taxonomy" id="322163"/>
    <lineage>
        <taxon>Bacteria</taxon>
        <taxon>Pseudomonadati</taxon>
        <taxon>Pseudomonadota</taxon>
        <taxon>Alphaproteobacteria</taxon>
        <taxon>Caulobacterales</taxon>
        <taxon>Caulobacteraceae</taxon>
        <taxon>Brevundimonas</taxon>
    </lineage>
</organism>
<evidence type="ECO:0000256" key="1">
    <source>
        <dbReference type="SAM" id="MobiDB-lite"/>
    </source>
</evidence>
<gene>
    <name evidence="3" type="ORF">GCM10009422_16430</name>
</gene>
<reference evidence="4" key="1">
    <citation type="journal article" date="2019" name="Int. J. Syst. Evol. Microbiol.">
        <title>The Global Catalogue of Microorganisms (GCM) 10K type strain sequencing project: providing services to taxonomists for standard genome sequencing and annotation.</title>
        <authorList>
            <consortium name="The Broad Institute Genomics Platform"/>
            <consortium name="The Broad Institute Genome Sequencing Center for Infectious Disease"/>
            <person name="Wu L."/>
            <person name="Ma J."/>
        </authorList>
    </citation>
    <scope>NUCLEOTIDE SEQUENCE [LARGE SCALE GENOMIC DNA]</scope>
    <source>
        <strain evidence="4">JCM 12928</strain>
    </source>
</reference>
<evidence type="ECO:0000313" key="3">
    <source>
        <dbReference type="EMBL" id="GAA0621390.1"/>
    </source>
</evidence>
<accession>A0ABP3RYT3</accession>
<feature type="domain" description="Chaperone DnaJ C-terminal" evidence="2">
    <location>
        <begin position="109"/>
        <end position="221"/>
    </location>
</feature>
<dbReference type="RefSeq" id="WP_343792594.1">
    <property type="nucleotide sequence ID" value="NZ_BAAAGA010000004.1"/>
</dbReference>
<sequence>MRARPSSEIASIAEARALLGLSGPVDEAGLKAAFRATVKAARPDAPGGDEARFRKVIAAWRMLRDDQPAARTPDAPPAPAPSPWMPKPSDPLIIITPQQALKGGQITATVGAKTGKVRLPKGVRSGDRVRLKGAGEDGAPLQVPVLIKGDEALTAMGDDLYMTCPIPTRLLEDGGRLEIRTHAGPRSAWIVAGQQPLRLRLKDLGLPARGKHPQGHLFVNLIPSEDVPSAAEDLLVRFTRVWTPDRLAA</sequence>
<feature type="region of interest" description="Disordered" evidence="1">
    <location>
        <begin position="66"/>
        <end position="88"/>
    </location>
</feature>
<dbReference type="SUPFAM" id="SSF46565">
    <property type="entry name" value="Chaperone J-domain"/>
    <property type="match status" value="1"/>
</dbReference>
<proteinExistence type="predicted"/>
<dbReference type="Gene3D" id="1.10.287.110">
    <property type="entry name" value="DnaJ domain"/>
    <property type="match status" value="1"/>
</dbReference>
<evidence type="ECO:0000313" key="4">
    <source>
        <dbReference type="Proteomes" id="UP001501352"/>
    </source>
</evidence>
<comment type="caution">
    <text evidence="3">The sequence shown here is derived from an EMBL/GenBank/DDBJ whole genome shotgun (WGS) entry which is preliminary data.</text>
</comment>
<dbReference type="Gene3D" id="2.60.260.20">
    <property type="entry name" value="Urease metallochaperone UreE, N-terminal domain"/>
    <property type="match status" value="2"/>
</dbReference>
<name>A0ABP3RYT3_9CAUL</name>
<keyword evidence="4" id="KW-1185">Reference proteome</keyword>
<protein>
    <recommendedName>
        <fullName evidence="2">Chaperone DnaJ C-terminal domain-containing protein</fullName>
    </recommendedName>
</protein>
<dbReference type="InterPro" id="IPR036869">
    <property type="entry name" value="J_dom_sf"/>
</dbReference>
<dbReference type="EMBL" id="BAAAGA010000004">
    <property type="protein sequence ID" value="GAA0621390.1"/>
    <property type="molecule type" value="Genomic_DNA"/>
</dbReference>
<dbReference type="InterPro" id="IPR002939">
    <property type="entry name" value="DnaJ_C"/>
</dbReference>
<evidence type="ECO:0000259" key="2">
    <source>
        <dbReference type="Pfam" id="PF01556"/>
    </source>
</evidence>
<feature type="compositionally biased region" description="Pro residues" evidence="1">
    <location>
        <begin position="74"/>
        <end position="88"/>
    </location>
</feature>
<dbReference type="Pfam" id="PF01556">
    <property type="entry name" value="DnaJ_C"/>
    <property type="match status" value="1"/>
</dbReference>